<name>A0A4U1FFG1_MONMO</name>
<evidence type="ECO:0000313" key="2">
    <source>
        <dbReference type="EMBL" id="TKC48354.1"/>
    </source>
</evidence>
<proteinExistence type="predicted"/>
<dbReference type="AlphaFoldDB" id="A0A4U1FFG1"/>
<gene>
    <name evidence="2" type="ORF">EI555_016310</name>
</gene>
<organism evidence="2 3">
    <name type="scientific">Monodon monoceros</name>
    <name type="common">Narwhal</name>
    <name type="synonym">Ceratodon monodon</name>
    <dbReference type="NCBI Taxonomy" id="40151"/>
    <lineage>
        <taxon>Eukaryota</taxon>
        <taxon>Metazoa</taxon>
        <taxon>Chordata</taxon>
        <taxon>Craniata</taxon>
        <taxon>Vertebrata</taxon>
        <taxon>Euteleostomi</taxon>
        <taxon>Mammalia</taxon>
        <taxon>Eutheria</taxon>
        <taxon>Laurasiatheria</taxon>
        <taxon>Artiodactyla</taxon>
        <taxon>Whippomorpha</taxon>
        <taxon>Cetacea</taxon>
        <taxon>Odontoceti</taxon>
        <taxon>Monodontidae</taxon>
        <taxon>Monodon</taxon>
    </lineage>
</organism>
<protein>
    <submittedName>
        <fullName evidence="2">Uncharacterized protein</fullName>
    </submittedName>
</protein>
<evidence type="ECO:0000313" key="3">
    <source>
        <dbReference type="Proteomes" id="UP000308365"/>
    </source>
</evidence>
<accession>A0A4U1FFG1</accession>
<evidence type="ECO:0000256" key="1">
    <source>
        <dbReference type="SAM" id="MobiDB-lite"/>
    </source>
</evidence>
<feature type="region of interest" description="Disordered" evidence="1">
    <location>
        <begin position="209"/>
        <end position="250"/>
    </location>
</feature>
<sequence>PSSLHYRRNHIQQSRQRPLADFTGFRSTGTCSWPPQLGMCTPPVPAPAAACPSPYPLNLETLLRTPIALAAFADLSLLLMQCSPRTTHDAVEPNSPSHGDRLTPVPRLPCGQAGGDRCSPAPACAAGGLRAAGKPGLAQLARKRKLRKGLSQHFGRPLQKKSASWAFPLIYRGDNQGGRSRERRARGAGALLAPRCGAARRALHVCALRGKGRADTTSSRGCRPEAERSPVRRVALPAQPRSRGPAQPSR</sequence>
<dbReference type="EMBL" id="RWIC01000166">
    <property type="protein sequence ID" value="TKC48354.1"/>
    <property type="molecule type" value="Genomic_DNA"/>
</dbReference>
<dbReference type="Proteomes" id="UP000308365">
    <property type="component" value="Unassembled WGS sequence"/>
</dbReference>
<feature type="non-terminal residue" evidence="2">
    <location>
        <position position="1"/>
    </location>
</feature>
<comment type="caution">
    <text evidence="2">The sequence shown here is derived from an EMBL/GenBank/DDBJ whole genome shotgun (WGS) entry which is preliminary data.</text>
</comment>
<reference evidence="3" key="1">
    <citation type="journal article" date="2019" name="IScience">
        <title>Narwhal Genome Reveals Long-Term Low Genetic Diversity despite Current Large Abundance Size.</title>
        <authorList>
            <person name="Westbury M.V."/>
            <person name="Petersen B."/>
            <person name="Garde E."/>
            <person name="Heide-Jorgensen M.P."/>
            <person name="Lorenzen E.D."/>
        </authorList>
    </citation>
    <scope>NUCLEOTIDE SEQUENCE [LARGE SCALE GENOMIC DNA]</scope>
</reference>